<dbReference type="Gene3D" id="3.40.190.80">
    <property type="match status" value="1"/>
</dbReference>
<dbReference type="PROSITE" id="PS00629">
    <property type="entry name" value="IMP_1"/>
    <property type="match status" value="1"/>
</dbReference>
<dbReference type="GO" id="GO:0007165">
    <property type="term" value="P:signal transduction"/>
    <property type="evidence" value="ECO:0007669"/>
    <property type="project" value="TreeGrafter"/>
</dbReference>
<dbReference type="InterPro" id="IPR000760">
    <property type="entry name" value="Inositol_monophosphatase-like"/>
</dbReference>
<dbReference type="PANTHER" id="PTHR20854:SF4">
    <property type="entry name" value="INOSITOL-1-MONOPHOSPHATASE-RELATED"/>
    <property type="match status" value="1"/>
</dbReference>
<accession>A0A6J7SQG2</accession>
<dbReference type="PRINTS" id="PR00377">
    <property type="entry name" value="IMPHPHTASES"/>
</dbReference>
<proteinExistence type="predicted"/>
<organism evidence="4">
    <name type="scientific">freshwater metagenome</name>
    <dbReference type="NCBI Taxonomy" id="449393"/>
    <lineage>
        <taxon>unclassified sequences</taxon>
        <taxon>metagenomes</taxon>
        <taxon>ecological metagenomes</taxon>
    </lineage>
</organism>
<name>A0A6J7SQG2_9ZZZZ</name>
<protein>
    <submittedName>
        <fullName evidence="4">Unannotated protein</fullName>
    </submittedName>
</protein>
<dbReference type="GO" id="GO:0008934">
    <property type="term" value="F:inositol monophosphate 1-phosphatase activity"/>
    <property type="evidence" value="ECO:0007669"/>
    <property type="project" value="TreeGrafter"/>
</dbReference>
<sequence>MTEADQATEQLLREILSQERPLDEILGEEFGETSTASNRRWVLDPIDGTKNYVRGVPVWSTLIALTIDGVPVLGVVSAPALNRRWWAAKNAGAWTRALGAEPKRIGVSGVHELSNASFSYSDAIGWPENGALTSLNSSTWRQRAYGDFWSHMLVAEGAVDVSAEPELGAWDMAALIPIIEEAGGKATAFDGGPALRGGSLVATNGLLHDQVLPLLQI</sequence>
<dbReference type="GO" id="GO:0006020">
    <property type="term" value="P:inositol metabolic process"/>
    <property type="evidence" value="ECO:0007669"/>
    <property type="project" value="TreeGrafter"/>
</dbReference>
<dbReference type="PANTHER" id="PTHR20854">
    <property type="entry name" value="INOSITOL MONOPHOSPHATASE"/>
    <property type="match status" value="1"/>
</dbReference>
<keyword evidence="1" id="KW-0479">Metal-binding</keyword>
<evidence type="ECO:0000313" key="4">
    <source>
        <dbReference type="EMBL" id="CAB5042468.1"/>
    </source>
</evidence>
<dbReference type="SUPFAM" id="SSF56655">
    <property type="entry name" value="Carbohydrate phosphatase"/>
    <property type="match status" value="1"/>
</dbReference>
<keyword evidence="2" id="KW-0378">Hydrolase</keyword>
<dbReference type="AlphaFoldDB" id="A0A6J7SQG2"/>
<keyword evidence="3" id="KW-0460">Magnesium</keyword>
<reference evidence="4" key="1">
    <citation type="submission" date="2020-05" db="EMBL/GenBank/DDBJ databases">
        <authorList>
            <person name="Chiriac C."/>
            <person name="Salcher M."/>
            <person name="Ghai R."/>
            <person name="Kavagutti S V."/>
        </authorList>
    </citation>
    <scope>NUCLEOTIDE SEQUENCE</scope>
</reference>
<evidence type="ECO:0000256" key="2">
    <source>
        <dbReference type="ARBA" id="ARBA00022801"/>
    </source>
</evidence>
<dbReference type="Pfam" id="PF00459">
    <property type="entry name" value="Inositol_P"/>
    <property type="match status" value="1"/>
</dbReference>
<evidence type="ECO:0000256" key="1">
    <source>
        <dbReference type="ARBA" id="ARBA00022723"/>
    </source>
</evidence>
<dbReference type="Gene3D" id="3.30.540.10">
    <property type="entry name" value="Fructose-1,6-Bisphosphatase, subunit A, domain 1"/>
    <property type="match status" value="1"/>
</dbReference>
<evidence type="ECO:0000256" key="3">
    <source>
        <dbReference type="ARBA" id="ARBA00022842"/>
    </source>
</evidence>
<gene>
    <name evidence="4" type="ORF">UFOPK4237_01539</name>
</gene>
<dbReference type="InterPro" id="IPR020583">
    <property type="entry name" value="Inositol_monoP_metal-BS"/>
</dbReference>
<dbReference type="GO" id="GO:0046872">
    <property type="term" value="F:metal ion binding"/>
    <property type="evidence" value="ECO:0007669"/>
    <property type="project" value="UniProtKB-KW"/>
</dbReference>
<dbReference type="EMBL" id="CAFBPZ010000142">
    <property type="protein sequence ID" value="CAB5042468.1"/>
    <property type="molecule type" value="Genomic_DNA"/>
</dbReference>